<evidence type="ECO:0000259" key="15">
    <source>
        <dbReference type="PROSITE" id="PS50109"/>
    </source>
</evidence>
<dbReference type="GO" id="GO:0016036">
    <property type="term" value="P:cellular response to phosphate starvation"/>
    <property type="evidence" value="ECO:0007669"/>
    <property type="project" value="TreeGrafter"/>
</dbReference>
<keyword evidence="13 14" id="KW-0472">Membrane</keyword>
<evidence type="ECO:0000256" key="8">
    <source>
        <dbReference type="ARBA" id="ARBA00022741"/>
    </source>
</evidence>
<evidence type="ECO:0000256" key="4">
    <source>
        <dbReference type="ARBA" id="ARBA00022475"/>
    </source>
</evidence>
<dbReference type="AlphaFoldDB" id="A0AAX3N0G1"/>
<dbReference type="Proteomes" id="UP001220962">
    <property type="component" value="Chromosome"/>
</dbReference>
<feature type="transmembrane region" description="Helical" evidence="14">
    <location>
        <begin position="12"/>
        <end position="29"/>
    </location>
</feature>
<dbReference type="RefSeq" id="WP_274359202.1">
    <property type="nucleotide sequence ID" value="NZ_CP118101.1"/>
</dbReference>
<evidence type="ECO:0000256" key="10">
    <source>
        <dbReference type="ARBA" id="ARBA00022840"/>
    </source>
</evidence>
<dbReference type="PROSITE" id="PS50109">
    <property type="entry name" value="HIS_KIN"/>
    <property type="match status" value="1"/>
</dbReference>
<feature type="transmembrane region" description="Helical" evidence="14">
    <location>
        <begin position="35"/>
        <end position="55"/>
    </location>
</feature>
<name>A0AAX3N0G1_9BACL</name>
<keyword evidence="8" id="KW-0547">Nucleotide-binding</keyword>
<dbReference type="InterPro" id="IPR003661">
    <property type="entry name" value="HisK_dim/P_dom"/>
</dbReference>
<dbReference type="EC" id="2.7.13.3" evidence="3"/>
<dbReference type="Pfam" id="PF02518">
    <property type="entry name" value="HATPase_c"/>
    <property type="match status" value="1"/>
</dbReference>
<keyword evidence="10" id="KW-0067">ATP-binding</keyword>
<evidence type="ECO:0000256" key="9">
    <source>
        <dbReference type="ARBA" id="ARBA00022777"/>
    </source>
</evidence>
<evidence type="ECO:0000256" key="7">
    <source>
        <dbReference type="ARBA" id="ARBA00022692"/>
    </source>
</evidence>
<evidence type="ECO:0000256" key="11">
    <source>
        <dbReference type="ARBA" id="ARBA00022989"/>
    </source>
</evidence>
<keyword evidence="5" id="KW-0597">Phosphoprotein</keyword>
<evidence type="ECO:0000256" key="13">
    <source>
        <dbReference type="ARBA" id="ARBA00023136"/>
    </source>
</evidence>
<evidence type="ECO:0000256" key="12">
    <source>
        <dbReference type="ARBA" id="ARBA00023012"/>
    </source>
</evidence>
<keyword evidence="9 16" id="KW-0418">Kinase</keyword>
<dbReference type="InterPro" id="IPR004358">
    <property type="entry name" value="Sig_transdc_His_kin-like_C"/>
</dbReference>
<proteinExistence type="predicted"/>
<dbReference type="PRINTS" id="PR00344">
    <property type="entry name" value="BCTRLSENSOR"/>
</dbReference>
<evidence type="ECO:0000256" key="6">
    <source>
        <dbReference type="ARBA" id="ARBA00022679"/>
    </source>
</evidence>
<keyword evidence="11 14" id="KW-1133">Transmembrane helix</keyword>
<dbReference type="InterPro" id="IPR050351">
    <property type="entry name" value="BphY/WalK/GraS-like"/>
</dbReference>
<evidence type="ECO:0000256" key="14">
    <source>
        <dbReference type="SAM" id="Phobius"/>
    </source>
</evidence>
<dbReference type="Gene3D" id="3.30.565.10">
    <property type="entry name" value="Histidine kinase-like ATPase, C-terminal domain"/>
    <property type="match status" value="1"/>
</dbReference>
<dbReference type="GO" id="GO:0005524">
    <property type="term" value="F:ATP binding"/>
    <property type="evidence" value="ECO:0007669"/>
    <property type="project" value="UniProtKB-KW"/>
</dbReference>
<dbReference type="InterPro" id="IPR005467">
    <property type="entry name" value="His_kinase_dom"/>
</dbReference>
<dbReference type="SUPFAM" id="SSF47384">
    <property type="entry name" value="Homodimeric domain of signal transducing histidine kinase"/>
    <property type="match status" value="1"/>
</dbReference>
<keyword evidence="4" id="KW-1003">Cell membrane</keyword>
<comment type="subcellular location">
    <subcellularLocation>
        <location evidence="2">Cell membrane</location>
        <topology evidence="2">Multi-pass membrane protein</topology>
    </subcellularLocation>
</comment>
<dbReference type="SMART" id="SM00387">
    <property type="entry name" value="HATPase_c"/>
    <property type="match status" value="1"/>
</dbReference>
<dbReference type="EMBL" id="CP118101">
    <property type="protein sequence ID" value="WDH82579.1"/>
    <property type="molecule type" value="Genomic_DNA"/>
</dbReference>
<protein>
    <recommendedName>
        <fullName evidence="3">histidine kinase</fullName>
        <ecNumber evidence="3">2.7.13.3</ecNumber>
    </recommendedName>
</protein>
<dbReference type="GO" id="GO:0005886">
    <property type="term" value="C:plasma membrane"/>
    <property type="evidence" value="ECO:0007669"/>
    <property type="project" value="UniProtKB-SubCell"/>
</dbReference>
<dbReference type="InterPro" id="IPR003594">
    <property type="entry name" value="HATPase_dom"/>
</dbReference>
<keyword evidence="12" id="KW-0902">Two-component regulatory system</keyword>
<evidence type="ECO:0000256" key="3">
    <source>
        <dbReference type="ARBA" id="ARBA00012438"/>
    </source>
</evidence>
<organism evidence="16 17">
    <name type="scientific">Paenibacillus urinalis</name>
    <dbReference type="NCBI Taxonomy" id="521520"/>
    <lineage>
        <taxon>Bacteria</taxon>
        <taxon>Bacillati</taxon>
        <taxon>Bacillota</taxon>
        <taxon>Bacilli</taxon>
        <taxon>Bacillales</taxon>
        <taxon>Paenibacillaceae</taxon>
        <taxon>Paenibacillus</taxon>
    </lineage>
</organism>
<evidence type="ECO:0000313" key="16">
    <source>
        <dbReference type="EMBL" id="WDH82579.1"/>
    </source>
</evidence>
<feature type="domain" description="Histidine kinase" evidence="15">
    <location>
        <begin position="121"/>
        <end position="326"/>
    </location>
</feature>
<evidence type="ECO:0000256" key="1">
    <source>
        <dbReference type="ARBA" id="ARBA00000085"/>
    </source>
</evidence>
<evidence type="ECO:0000256" key="5">
    <source>
        <dbReference type="ARBA" id="ARBA00022553"/>
    </source>
</evidence>
<keyword evidence="7 14" id="KW-0812">Transmembrane</keyword>
<dbReference type="InterPro" id="IPR036890">
    <property type="entry name" value="HATPase_C_sf"/>
</dbReference>
<gene>
    <name evidence="16" type="ORF">PUW23_24550</name>
</gene>
<comment type="catalytic activity">
    <reaction evidence="1">
        <text>ATP + protein L-histidine = ADP + protein N-phospho-L-histidine.</text>
        <dbReference type="EC" id="2.7.13.3"/>
    </reaction>
</comment>
<dbReference type="PANTHER" id="PTHR45453:SF2">
    <property type="entry name" value="HISTIDINE KINASE"/>
    <property type="match status" value="1"/>
</dbReference>
<evidence type="ECO:0000313" key="17">
    <source>
        <dbReference type="Proteomes" id="UP001220962"/>
    </source>
</evidence>
<dbReference type="SUPFAM" id="SSF55874">
    <property type="entry name" value="ATPase domain of HSP90 chaperone/DNA topoisomerase II/histidine kinase"/>
    <property type="match status" value="1"/>
</dbReference>
<keyword evidence="6" id="KW-0808">Transferase</keyword>
<dbReference type="GO" id="GO:0004721">
    <property type="term" value="F:phosphoprotein phosphatase activity"/>
    <property type="evidence" value="ECO:0007669"/>
    <property type="project" value="TreeGrafter"/>
</dbReference>
<accession>A0AAX3N0G1</accession>
<evidence type="ECO:0000256" key="2">
    <source>
        <dbReference type="ARBA" id="ARBA00004651"/>
    </source>
</evidence>
<dbReference type="CDD" id="cd00082">
    <property type="entry name" value="HisKA"/>
    <property type="match status" value="1"/>
</dbReference>
<reference evidence="16" key="1">
    <citation type="submission" date="2023-02" db="EMBL/GenBank/DDBJ databases">
        <title>Pathogen: clinical or host-associated sample.</title>
        <authorList>
            <person name="Hergert J."/>
            <person name="Casey R."/>
            <person name="Wagner J."/>
            <person name="Young E.L."/>
            <person name="Oakeson K.F."/>
        </authorList>
    </citation>
    <scope>NUCLEOTIDE SEQUENCE</scope>
    <source>
        <strain evidence="16">2022CK-00830</strain>
    </source>
</reference>
<sequence>MIRGFLIERRSWLLLILVLQLLTLFVSYIDTSVPLLPILYITLLSSMLCILFLFIRYHKETKFFKQLKAWNHTYDLTAFKNADSPFEQIVEDAVTMQTQHYKKEASGRLLLLEQEKDELLSWIHEVKTPLTAMRLMIDRLPDDALKSQLQFEWLRIHHLLDQQLHQKRIPFIENDLYIEETSLEPIIYKEIRDLKSWCIQKGIGFDVSLDEPQVLTDAKWLGFILRQILTNAVKYSEASDIIVESRKVNGHVILTIQDFGRGIDPKDLPRIFDRGFTSTTRHQESAATGMGLYLAQKSADSLRIHIEVQSAVGHGTAFYLTFPVPNDFDHLAGM</sequence>
<dbReference type="InterPro" id="IPR036097">
    <property type="entry name" value="HisK_dim/P_sf"/>
</dbReference>
<dbReference type="PANTHER" id="PTHR45453">
    <property type="entry name" value="PHOSPHATE REGULON SENSOR PROTEIN PHOR"/>
    <property type="match status" value="1"/>
</dbReference>
<dbReference type="GO" id="GO:0000155">
    <property type="term" value="F:phosphorelay sensor kinase activity"/>
    <property type="evidence" value="ECO:0007669"/>
    <property type="project" value="InterPro"/>
</dbReference>